<name>A0AAV8UNJ0_9RHOD</name>
<evidence type="ECO:0000259" key="3">
    <source>
        <dbReference type="PROSITE" id="PS50119"/>
    </source>
</evidence>
<feature type="compositionally biased region" description="Polar residues" evidence="2">
    <location>
        <begin position="187"/>
        <end position="199"/>
    </location>
</feature>
<dbReference type="GO" id="GO:0006355">
    <property type="term" value="P:regulation of DNA-templated transcription"/>
    <property type="evidence" value="ECO:0007669"/>
    <property type="project" value="TreeGrafter"/>
</dbReference>
<evidence type="ECO:0000313" key="5">
    <source>
        <dbReference type="Proteomes" id="UP001157974"/>
    </source>
</evidence>
<proteinExistence type="predicted"/>
<feature type="compositionally biased region" description="Basic and acidic residues" evidence="2">
    <location>
        <begin position="200"/>
        <end position="220"/>
    </location>
</feature>
<accession>A0AAV8UNJ0</accession>
<dbReference type="PANTHER" id="PTHR31832">
    <property type="entry name" value="B-BOX ZINC FINGER PROTEIN 22"/>
    <property type="match status" value="1"/>
</dbReference>
<gene>
    <name evidence="4" type="ORF">NDN08_000583</name>
</gene>
<organism evidence="4 5">
    <name type="scientific">Rhodosorus marinus</name>
    <dbReference type="NCBI Taxonomy" id="101924"/>
    <lineage>
        <taxon>Eukaryota</taxon>
        <taxon>Rhodophyta</taxon>
        <taxon>Stylonematophyceae</taxon>
        <taxon>Stylonematales</taxon>
        <taxon>Stylonemataceae</taxon>
        <taxon>Rhodosorus</taxon>
    </lineage>
</organism>
<keyword evidence="5" id="KW-1185">Reference proteome</keyword>
<protein>
    <recommendedName>
        <fullName evidence="3">B box-type domain-containing protein</fullName>
    </recommendedName>
</protein>
<dbReference type="Proteomes" id="UP001157974">
    <property type="component" value="Unassembled WGS sequence"/>
</dbReference>
<feature type="domain" description="B box-type" evidence="3">
    <location>
        <begin position="6"/>
        <end position="53"/>
    </location>
</feature>
<dbReference type="GO" id="GO:0005634">
    <property type="term" value="C:nucleus"/>
    <property type="evidence" value="ECO:0007669"/>
    <property type="project" value="TreeGrafter"/>
</dbReference>
<evidence type="ECO:0000256" key="1">
    <source>
        <dbReference type="PROSITE-ProRule" id="PRU00024"/>
    </source>
</evidence>
<dbReference type="AlphaFoldDB" id="A0AAV8UNJ0"/>
<dbReference type="InterPro" id="IPR000315">
    <property type="entry name" value="Znf_B-box"/>
</dbReference>
<comment type="caution">
    <text evidence="4">The sequence shown here is derived from an EMBL/GenBank/DDBJ whole genome shotgun (WGS) entry which is preliminary data.</text>
</comment>
<dbReference type="GO" id="GO:0008270">
    <property type="term" value="F:zinc ion binding"/>
    <property type="evidence" value="ECO:0007669"/>
    <property type="project" value="UniProtKB-KW"/>
</dbReference>
<evidence type="ECO:0000256" key="2">
    <source>
        <dbReference type="SAM" id="MobiDB-lite"/>
    </source>
</evidence>
<dbReference type="InterPro" id="IPR051979">
    <property type="entry name" value="B-box_zinc_finger"/>
</dbReference>
<dbReference type="PROSITE" id="PS50119">
    <property type="entry name" value="ZF_BBOX"/>
    <property type="match status" value="1"/>
</dbReference>
<reference evidence="4 5" key="1">
    <citation type="journal article" date="2023" name="Nat. Commun.">
        <title>Origin of minicircular mitochondrial genomes in red algae.</title>
        <authorList>
            <person name="Lee Y."/>
            <person name="Cho C.H."/>
            <person name="Lee Y.M."/>
            <person name="Park S.I."/>
            <person name="Yang J.H."/>
            <person name="West J.A."/>
            <person name="Bhattacharya D."/>
            <person name="Yoon H.S."/>
        </authorList>
    </citation>
    <scope>NUCLEOTIDE SEQUENCE [LARGE SCALE GENOMIC DNA]</scope>
    <source>
        <strain evidence="4 5">CCMP1338</strain>
        <tissue evidence="4">Whole cell</tissue>
    </source>
</reference>
<feature type="region of interest" description="Disordered" evidence="2">
    <location>
        <begin position="135"/>
        <end position="157"/>
    </location>
</feature>
<feature type="compositionally biased region" description="Polar residues" evidence="2">
    <location>
        <begin position="135"/>
        <end position="152"/>
    </location>
</feature>
<keyword evidence="1" id="KW-0479">Metal-binding</keyword>
<evidence type="ECO:0000313" key="4">
    <source>
        <dbReference type="EMBL" id="KAJ8904053.1"/>
    </source>
</evidence>
<feature type="region of interest" description="Disordered" evidence="2">
    <location>
        <begin position="169"/>
        <end position="225"/>
    </location>
</feature>
<dbReference type="PANTHER" id="PTHR31832:SF5">
    <property type="entry name" value="OS09G0527900 PROTEIN"/>
    <property type="match status" value="1"/>
</dbReference>
<keyword evidence="1" id="KW-0862">Zinc</keyword>
<dbReference type="EMBL" id="JAMWBK010000006">
    <property type="protein sequence ID" value="KAJ8904053.1"/>
    <property type="molecule type" value="Genomic_DNA"/>
</dbReference>
<sequence length="248" mass="27351">MPRLVNVRAVCDRCESAEAVSYCENEKENQCQSCDGRVHFGMGGLIGHMRRPLDPSVTVLAVCQRCGEPPAWMFCDSLCGVICASCDADLKNSASEHFHNHSKLSNTLSKRPVKFHRKISDSEGGEFSLSLERLNSQNGDETSTKSQLTNIPMTADKTTKAKVEVEILAATNPTPQEAKRRTGEGQQGTEVRSWPQSVVDQRENNVEKNTTDDGTPKGEAEGGEEISILEKFWPSGDVFFQDPEDTIE</sequence>
<keyword evidence="1" id="KW-0863">Zinc-finger</keyword>